<protein>
    <submittedName>
        <fullName evidence="1">Cof-like hydrolase</fullName>
    </submittedName>
</protein>
<dbReference type="eggNOG" id="COG0561">
    <property type="taxonomic scope" value="Bacteria"/>
</dbReference>
<dbReference type="PANTHER" id="PTHR10000">
    <property type="entry name" value="PHOSPHOSERINE PHOSPHATASE"/>
    <property type="match status" value="1"/>
</dbReference>
<reference evidence="1 2" key="2">
    <citation type="journal article" date="2011" name="J. Bacteriol.">
        <title>Genome Sequence of Kosmotoga olearia Strain TBF 19.5.1, a Thermophilic Bacterium with a Wide Growth Temperature Range, Isolated from the Troll B Oil Platform in the North Sea.</title>
        <authorList>
            <person name="Swithers K.S."/>
            <person name="Dipippo J.L."/>
            <person name="Bruce D.C."/>
            <person name="Detter C."/>
            <person name="Tapia R."/>
            <person name="Han S."/>
            <person name="Goodwin L.A."/>
            <person name="Han J."/>
            <person name="Woyke T."/>
            <person name="Pitluck S."/>
            <person name="Pennacchio L."/>
            <person name="Nolan M."/>
            <person name="Mikhailova N."/>
            <person name="Land M.L."/>
            <person name="Nesbo C.L."/>
            <person name="Gogarten J.P."/>
            <person name="Noll K.M."/>
        </authorList>
    </citation>
    <scope>NUCLEOTIDE SEQUENCE [LARGE SCALE GENOMIC DNA]</scope>
    <source>
        <strain evidence="2">ATCC BAA-1733 / DSM 21960 / TBF 19.5.1</strain>
    </source>
</reference>
<dbReference type="InterPro" id="IPR000150">
    <property type="entry name" value="Cof"/>
</dbReference>
<dbReference type="OrthoDB" id="9781413at2"/>
<dbReference type="GO" id="GO:0005829">
    <property type="term" value="C:cytosol"/>
    <property type="evidence" value="ECO:0007669"/>
    <property type="project" value="TreeGrafter"/>
</dbReference>
<dbReference type="HOGENOM" id="CLU_044146_0_1_0"/>
<dbReference type="EMBL" id="CP001634">
    <property type="protein sequence ID" value="ACR80819.1"/>
    <property type="molecule type" value="Genomic_DNA"/>
</dbReference>
<dbReference type="PROSITE" id="PS01228">
    <property type="entry name" value="COF_1"/>
    <property type="match status" value="1"/>
</dbReference>
<proteinExistence type="predicted"/>
<keyword evidence="1" id="KW-0378">Hydrolase</keyword>
<dbReference type="NCBIfam" id="TIGR00099">
    <property type="entry name" value="Cof-subfamily"/>
    <property type="match status" value="1"/>
</dbReference>
<keyword evidence="2" id="KW-1185">Reference proteome</keyword>
<evidence type="ECO:0000313" key="1">
    <source>
        <dbReference type="EMBL" id="ACR80819.1"/>
    </source>
</evidence>
<dbReference type="RefSeq" id="WP_015869460.1">
    <property type="nucleotide sequence ID" value="NC_012785.1"/>
</dbReference>
<dbReference type="NCBIfam" id="TIGR01484">
    <property type="entry name" value="HAD-SF-IIB"/>
    <property type="match status" value="1"/>
</dbReference>
<dbReference type="PANTHER" id="PTHR10000:SF8">
    <property type="entry name" value="HAD SUPERFAMILY HYDROLASE-LIKE, TYPE 3"/>
    <property type="match status" value="1"/>
</dbReference>
<gene>
    <name evidence="1" type="ordered locus">Kole_2142</name>
</gene>
<evidence type="ECO:0000313" key="2">
    <source>
        <dbReference type="Proteomes" id="UP000002382"/>
    </source>
</evidence>
<organism evidence="1 2">
    <name type="scientific">Kosmotoga olearia (strain ATCC BAA-1733 / DSM 21960 / TBF 19.5.1)</name>
    <dbReference type="NCBI Taxonomy" id="521045"/>
    <lineage>
        <taxon>Bacteria</taxon>
        <taxon>Thermotogati</taxon>
        <taxon>Thermotogota</taxon>
        <taxon>Thermotogae</taxon>
        <taxon>Kosmotogales</taxon>
        <taxon>Kosmotogaceae</taxon>
        <taxon>Kosmotoga</taxon>
    </lineage>
</organism>
<dbReference type="AlphaFoldDB" id="C5CIN6"/>
<dbReference type="PROSITE" id="PS01229">
    <property type="entry name" value="COF_2"/>
    <property type="match status" value="1"/>
</dbReference>
<accession>C5CIN6</accession>
<dbReference type="Gene3D" id="3.30.1240.10">
    <property type="match status" value="1"/>
</dbReference>
<dbReference type="SFLD" id="SFLDG01140">
    <property type="entry name" value="C2.B:_Phosphomannomutase_and_P"/>
    <property type="match status" value="1"/>
</dbReference>
<dbReference type="Proteomes" id="UP000002382">
    <property type="component" value="Chromosome"/>
</dbReference>
<dbReference type="KEGG" id="kol:Kole_2142"/>
<dbReference type="SUPFAM" id="SSF56784">
    <property type="entry name" value="HAD-like"/>
    <property type="match status" value="1"/>
</dbReference>
<reference evidence="1 2" key="1">
    <citation type="submission" date="2009-06" db="EMBL/GenBank/DDBJ databases">
        <title>Complete sequence of Thermotogales bacterium TBF 19.5.1.</title>
        <authorList>
            <consortium name="US DOE Joint Genome Institute"/>
            <person name="Lucas S."/>
            <person name="Copeland A."/>
            <person name="Lapidus A."/>
            <person name="Glavina del Rio T."/>
            <person name="Tice H."/>
            <person name="Bruce D."/>
            <person name="Goodwin L."/>
            <person name="Pitluck S."/>
            <person name="Chertkov O."/>
            <person name="Brettin T."/>
            <person name="Detter J.C."/>
            <person name="Han C."/>
            <person name="Schmutz J."/>
            <person name="Larimer F."/>
            <person name="Land M."/>
            <person name="Hauser L."/>
            <person name="Kyrpides N."/>
            <person name="Ovchinnikova G."/>
            <person name="Noll K."/>
        </authorList>
    </citation>
    <scope>NUCLEOTIDE SEQUENCE [LARGE SCALE GENOMIC DNA]</scope>
    <source>
        <strain evidence="2">ATCC BAA-1733 / DSM 21960 / TBF 19.5.1</strain>
    </source>
</reference>
<dbReference type="Gene3D" id="3.40.50.1000">
    <property type="entry name" value="HAD superfamily/HAD-like"/>
    <property type="match status" value="1"/>
</dbReference>
<dbReference type="GO" id="GO:0016791">
    <property type="term" value="F:phosphatase activity"/>
    <property type="evidence" value="ECO:0007669"/>
    <property type="project" value="UniProtKB-ARBA"/>
</dbReference>
<dbReference type="GO" id="GO:0000287">
    <property type="term" value="F:magnesium ion binding"/>
    <property type="evidence" value="ECO:0007669"/>
    <property type="project" value="TreeGrafter"/>
</dbReference>
<dbReference type="InterPro" id="IPR023214">
    <property type="entry name" value="HAD_sf"/>
</dbReference>
<name>C5CIN6_KOSOT</name>
<dbReference type="STRING" id="521045.Kole_2142"/>
<dbReference type="Pfam" id="PF08282">
    <property type="entry name" value="Hydrolase_3"/>
    <property type="match status" value="1"/>
</dbReference>
<dbReference type="SFLD" id="SFLDS00003">
    <property type="entry name" value="Haloacid_Dehalogenase"/>
    <property type="match status" value="1"/>
</dbReference>
<sequence length="280" mass="31561">MIKLIAIDLDGTLLNNKKEISLENTAALTEAMEKGLHVSIFTGRSYISGSEYAKKLGLRVPVVYQNGALIINSDDGNKGVIRKVILSAKRAREIVEAAKKYGLTYIVFTNFFDLPDMFMERIPENSPFKGYFRANLYRITIVNDPADFIRDEGIAEVAVEGPENRILSMVEELGQPMNDLSIVKNNRINEHTFYEFFGPNVGKNQALDYVMHHLALTPDEIAYIGDNYNDVEIMKVVGLPIAMANAPKEVKDFARYVTTRTNNEHGVAEAVRKIIREEIR</sequence>
<dbReference type="InterPro" id="IPR006379">
    <property type="entry name" value="HAD-SF_hydro_IIB"/>
</dbReference>
<dbReference type="InterPro" id="IPR036412">
    <property type="entry name" value="HAD-like_sf"/>
</dbReference>